<evidence type="ECO:0000313" key="2">
    <source>
        <dbReference type="EMBL" id="SVE19124.1"/>
    </source>
</evidence>
<feature type="non-terminal residue" evidence="2">
    <location>
        <position position="1"/>
    </location>
</feature>
<dbReference type="AlphaFoldDB" id="A0A383BGV3"/>
<proteinExistence type="predicted"/>
<evidence type="ECO:0000256" key="1">
    <source>
        <dbReference type="SAM" id="MobiDB-lite"/>
    </source>
</evidence>
<feature type="compositionally biased region" description="Polar residues" evidence="1">
    <location>
        <begin position="54"/>
        <end position="64"/>
    </location>
</feature>
<sequence>FITKSNSARQSIFEYDRRHNCAKDYFDVAKELMTNVENRNNSELSHGRKGSPMIQPSSSSMGIK</sequence>
<feature type="region of interest" description="Disordered" evidence="1">
    <location>
        <begin position="37"/>
        <end position="64"/>
    </location>
</feature>
<organism evidence="2">
    <name type="scientific">marine metagenome</name>
    <dbReference type="NCBI Taxonomy" id="408172"/>
    <lineage>
        <taxon>unclassified sequences</taxon>
        <taxon>metagenomes</taxon>
        <taxon>ecological metagenomes</taxon>
    </lineage>
</organism>
<reference evidence="2" key="1">
    <citation type="submission" date="2018-05" db="EMBL/GenBank/DDBJ databases">
        <authorList>
            <person name="Lanie J.A."/>
            <person name="Ng W.-L."/>
            <person name="Kazmierczak K.M."/>
            <person name="Andrzejewski T.M."/>
            <person name="Davidsen T.M."/>
            <person name="Wayne K.J."/>
            <person name="Tettelin H."/>
            <person name="Glass J.I."/>
            <person name="Rusch D."/>
            <person name="Podicherti R."/>
            <person name="Tsui H.-C.T."/>
            <person name="Winkler M.E."/>
        </authorList>
    </citation>
    <scope>NUCLEOTIDE SEQUENCE</scope>
</reference>
<accession>A0A383BGV3</accession>
<name>A0A383BGV3_9ZZZZ</name>
<protein>
    <submittedName>
        <fullName evidence="2">Uncharacterized protein</fullName>
    </submittedName>
</protein>
<dbReference type="EMBL" id="UINC01200304">
    <property type="protein sequence ID" value="SVE19124.1"/>
    <property type="molecule type" value="Genomic_DNA"/>
</dbReference>
<gene>
    <name evidence="2" type="ORF">METZ01_LOCUS471978</name>
</gene>